<gene>
    <name evidence="2" type="ORF">QCA50_016306</name>
</gene>
<proteinExistence type="predicted"/>
<name>A0AAW0FND7_9APHY</name>
<accession>A0AAW0FND7</accession>
<keyword evidence="3" id="KW-1185">Reference proteome</keyword>
<dbReference type="Proteomes" id="UP001385951">
    <property type="component" value="Unassembled WGS sequence"/>
</dbReference>
<organism evidence="2 3">
    <name type="scientific">Cerrena zonata</name>
    <dbReference type="NCBI Taxonomy" id="2478898"/>
    <lineage>
        <taxon>Eukaryota</taxon>
        <taxon>Fungi</taxon>
        <taxon>Dikarya</taxon>
        <taxon>Basidiomycota</taxon>
        <taxon>Agaricomycotina</taxon>
        <taxon>Agaricomycetes</taxon>
        <taxon>Polyporales</taxon>
        <taxon>Cerrenaceae</taxon>
        <taxon>Cerrena</taxon>
    </lineage>
</organism>
<dbReference type="Pfam" id="PF12937">
    <property type="entry name" value="F-box-like"/>
    <property type="match status" value="1"/>
</dbReference>
<sequence length="498" mass="55086">MQRPQALPADVLLEIFNAYRRCCLDDITQGEASCKPYQWMLASHTCRHWRSVAIESPSLWALVVVTHAVECVKTMIKRSRNAPLIVRAHPAACKRAFEKDALDALFEVLHRVKDVDFSADSHSIAKLGHLPSAKSATSLETFQVYNQTRWSCGLGSPLAFITDAPNLRSLYLSGLNFVQSSRLVVPSLVSFTWEASNPVDPQHLLEALAPLKQLRELHLVRVFDDVVVSSLPSGAVTHEFPLLRKFTLSGGAIGCTWFLDHVKFSPETQMSVRAVERWDTDLPRNHILRLITSVASKFNASDEAASPLSCEILRGIYKHEIEARIWLSKLTSDSFVAGGTLPEPNVTIAVPLIDDNHYDGANTVIPKIFESFRLSDIQSLHIRSQAPQLQTLVTSNWMLDSLPKFLLSEAGSPVFPVLEVLGLKAARWTESDKATSLSSMLNTCQAQGSGITQLIVRDSIAVNEKDVLGSKGAIENLDWDGTVAPIPEEDDLESDEDE</sequence>
<dbReference type="Gene3D" id="3.80.10.10">
    <property type="entry name" value="Ribonuclease Inhibitor"/>
    <property type="match status" value="1"/>
</dbReference>
<protein>
    <recommendedName>
        <fullName evidence="1">F-box domain-containing protein</fullName>
    </recommendedName>
</protein>
<dbReference type="Gene3D" id="1.20.1280.50">
    <property type="match status" value="1"/>
</dbReference>
<dbReference type="InterPro" id="IPR001810">
    <property type="entry name" value="F-box_dom"/>
</dbReference>
<evidence type="ECO:0000313" key="2">
    <source>
        <dbReference type="EMBL" id="KAK7680525.1"/>
    </source>
</evidence>
<evidence type="ECO:0000259" key="1">
    <source>
        <dbReference type="Pfam" id="PF12937"/>
    </source>
</evidence>
<dbReference type="AlphaFoldDB" id="A0AAW0FND7"/>
<comment type="caution">
    <text evidence="2">The sequence shown here is derived from an EMBL/GenBank/DDBJ whole genome shotgun (WGS) entry which is preliminary data.</text>
</comment>
<dbReference type="InterPro" id="IPR032675">
    <property type="entry name" value="LRR_dom_sf"/>
</dbReference>
<dbReference type="EMBL" id="JASBNA010000048">
    <property type="protein sequence ID" value="KAK7680525.1"/>
    <property type="molecule type" value="Genomic_DNA"/>
</dbReference>
<feature type="domain" description="F-box" evidence="1">
    <location>
        <begin position="6"/>
        <end position="61"/>
    </location>
</feature>
<dbReference type="SUPFAM" id="SSF52047">
    <property type="entry name" value="RNI-like"/>
    <property type="match status" value="1"/>
</dbReference>
<evidence type="ECO:0000313" key="3">
    <source>
        <dbReference type="Proteomes" id="UP001385951"/>
    </source>
</evidence>
<reference evidence="2 3" key="1">
    <citation type="submission" date="2022-09" db="EMBL/GenBank/DDBJ databases">
        <authorList>
            <person name="Palmer J.M."/>
        </authorList>
    </citation>
    <scope>NUCLEOTIDE SEQUENCE [LARGE SCALE GENOMIC DNA]</scope>
    <source>
        <strain evidence="2 3">DSM 7382</strain>
    </source>
</reference>